<evidence type="ECO:0000256" key="2">
    <source>
        <dbReference type="ARBA" id="ARBA00022475"/>
    </source>
</evidence>
<feature type="coiled-coil region" evidence="7">
    <location>
        <begin position="352"/>
        <end position="379"/>
    </location>
</feature>
<dbReference type="OrthoDB" id="759642at2"/>
<dbReference type="InterPro" id="IPR036890">
    <property type="entry name" value="HATPase_C_sf"/>
</dbReference>
<feature type="transmembrane region" description="Helical" evidence="8">
    <location>
        <begin position="12"/>
        <end position="33"/>
    </location>
</feature>
<sequence>MNLPRSRLRHTIRFRLIVGVAAILIPLIGLLNFNQYYAAQVVRKQVAQSNQSYISLYMNQVDGQLEDVESFLMGMIVSDLNLSMLDKHLDEADYARLKVQLSRNLTNEIARYDAVDGFLIYSAFDGGLIEAFSTRLPYPERQAVGEEIVRLLNEFPEQQGIRGRQWLTREIEGSFYMLRLLQANEGVFVGAWVKADSLIVPLKLIDLGESGFSLFVTNEGQPMMHSEAVRNNNIDLSFASGSYSVTGSPDRYLTVGELSRKGGFRLVAIIPEQSILKSLFDLRQWNTAVSVGSILLLPLSLLLLRKTIMLPLRRLLSAMKRIGEGHMQGIPEQDSSTEEFRVVNDNFNLMLSQIQELKINVYEEQLSNQKAELKQLQNQINPHFYLNSLNILHSLAVVRDYKLIQEMSHCMADYFRYIFRSGTSFVSLGEELQNVRNYILIQELRFSNRLSSTIEVPAYLFQLAVPPLIVQTFVENAVKHVLLLDKPFTLAIRGKLESGEREPYVQLIIEDTGCGFSDEVLSVLSEGASLEREDGTRHGIWNTQRRLELLYSNHAELKFSNREEGGARVVIRLPMKMCSKEGEENNA</sequence>
<protein>
    <recommendedName>
        <fullName evidence="9">HAMP domain-containing protein</fullName>
    </recommendedName>
</protein>
<keyword evidence="2" id="KW-1003">Cell membrane</keyword>
<evidence type="ECO:0000256" key="6">
    <source>
        <dbReference type="ARBA" id="ARBA00023136"/>
    </source>
</evidence>
<dbReference type="GO" id="GO:0000155">
    <property type="term" value="F:phosphorelay sensor kinase activity"/>
    <property type="evidence" value="ECO:0007669"/>
    <property type="project" value="InterPro"/>
</dbReference>
<dbReference type="PANTHER" id="PTHR34220:SF7">
    <property type="entry name" value="SENSOR HISTIDINE KINASE YPDA"/>
    <property type="match status" value="1"/>
</dbReference>
<keyword evidence="5" id="KW-0418">Kinase</keyword>
<dbReference type="InterPro" id="IPR050640">
    <property type="entry name" value="Bact_2-comp_sensor_kinase"/>
</dbReference>
<keyword evidence="4" id="KW-0808">Transferase</keyword>
<dbReference type="AlphaFoldDB" id="A0A3T1D9P3"/>
<evidence type="ECO:0000256" key="1">
    <source>
        <dbReference type="ARBA" id="ARBA00004651"/>
    </source>
</evidence>
<evidence type="ECO:0000259" key="9">
    <source>
        <dbReference type="PROSITE" id="PS50885"/>
    </source>
</evidence>
<evidence type="ECO:0000256" key="3">
    <source>
        <dbReference type="ARBA" id="ARBA00022553"/>
    </source>
</evidence>
<evidence type="ECO:0000256" key="5">
    <source>
        <dbReference type="ARBA" id="ARBA00022777"/>
    </source>
</evidence>
<proteinExistence type="predicted"/>
<dbReference type="Gene3D" id="3.30.565.10">
    <property type="entry name" value="Histidine kinase-like ATPase, C-terminal domain"/>
    <property type="match status" value="1"/>
</dbReference>
<name>A0A3T1D9P3_9BACL</name>
<dbReference type="GO" id="GO:0005886">
    <property type="term" value="C:plasma membrane"/>
    <property type="evidence" value="ECO:0007669"/>
    <property type="project" value="UniProtKB-SubCell"/>
</dbReference>
<comment type="subcellular location">
    <subcellularLocation>
        <location evidence="1">Cell membrane</location>
        <topology evidence="1">Multi-pass membrane protein</topology>
    </subcellularLocation>
</comment>
<keyword evidence="8" id="KW-0812">Transmembrane</keyword>
<keyword evidence="7" id="KW-0175">Coiled coil</keyword>
<keyword evidence="8" id="KW-1133">Transmembrane helix</keyword>
<evidence type="ECO:0000256" key="8">
    <source>
        <dbReference type="SAM" id="Phobius"/>
    </source>
</evidence>
<accession>A0A3T1D9P3</accession>
<dbReference type="KEGG" id="cohn:KCTCHS21_42020"/>
<dbReference type="SMART" id="SM00304">
    <property type="entry name" value="HAMP"/>
    <property type="match status" value="1"/>
</dbReference>
<dbReference type="Pfam" id="PF02518">
    <property type="entry name" value="HATPase_c"/>
    <property type="match status" value="1"/>
</dbReference>
<evidence type="ECO:0000256" key="7">
    <source>
        <dbReference type="SAM" id="Coils"/>
    </source>
</evidence>
<dbReference type="PANTHER" id="PTHR34220">
    <property type="entry name" value="SENSOR HISTIDINE KINASE YPDA"/>
    <property type="match status" value="1"/>
</dbReference>
<dbReference type="Proteomes" id="UP000289856">
    <property type="component" value="Chromosome"/>
</dbReference>
<feature type="domain" description="HAMP" evidence="9">
    <location>
        <begin position="306"/>
        <end position="359"/>
    </location>
</feature>
<evidence type="ECO:0000256" key="4">
    <source>
        <dbReference type="ARBA" id="ARBA00022679"/>
    </source>
</evidence>
<dbReference type="InterPro" id="IPR010559">
    <property type="entry name" value="Sig_transdc_His_kin_internal"/>
</dbReference>
<dbReference type="Gene3D" id="6.10.340.10">
    <property type="match status" value="1"/>
</dbReference>
<dbReference type="InterPro" id="IPR003594">
    <property type="entry name" value="HATPase_dom"/>
</dbReference>
<keyword evidence="6 8" id="KW-0472">Membrane</keyword>
<gene>
    <name evidence="10" type="ORF">KCTCHS21_42020</name>
</gene>
<dbReference type="PROSITE" id="PS50885">
    <property type="entry name" value="HAMP"/>
    <property type="match status" value="1"/>
</dbReference>
<dbReference type="Pfam" id="PF06580">
    <property type="entry name" value="His_kinase"/>
    <property type="match status" value="1"/>
</dbReference>
<reference evidence="10 11" key="1">
    <citation type="submission" date="2019-01" db="EMBL/GenBank/DDBJ databases">
        <title>Complete genome sequence of Cohnella hallensis HS21 isolated from Korean fir (Abies koreana) rhizospheric soil.</title>
        <authorList>
            <person name="Jiang L."/>
            <person name="Kang S.W."/>
            <person name="Kim S."/>
            <person name="Jung J."/>
            <person name="Kim C.Y."/>
            <person name="Kim D.H."/>
            <person name="Kim S.W."/>
            <person name="Lee J."/>
        </authorList>
    </citation>
    <scope>NUCLEOTIDE SEQUENCE [LARGE SCALE GENOMIC DNA]</scope>
    <source>
        <strain evidence="10 11">HS21</strain>
    </source>
</reference>
<dbReference type="EMBL" id="AP019400">
    <property type="protein sequence ID" value="BBI34803.1"/>
    <property type="molecule type" value="Genomic_DNA"/>
</dbReference>
<keyword evidence="3" id="KW-0597">Phosphoprotein</keyword>
<dbReference type="InterPro" id="IPR003660">
    <property type="entry name" value="HAMP_dom"/>
</dbReference>
<evidence type="ECO:0000313" key="10">
    <source>
        <dbReference type="EMBL" id="BBI34803.1"/>
    </source>
</evidence>
<organism evidence="10 11">
    <name type="scientific">Cohnella abietis</name>
    <dbReference type="NCBI Taxonomy" id="2507935"/>
    <lineage>
        <taxon>Bacteria</taxon>
        <taxon>Bacillati</taxon>
        <taxon>Bacillota</taxon>
        <taxon>Bacilli</taxon>
        <taxon>Bacillales</taxon>
        <taxon>Paenibacillaceae</taxon>
        <taxon>Cohnella</taxon>
    </lineage>
</organism>
<keyword evidence="11" id="KW-1185">Reference proteome</keyword>
<dbReference type="SUPFAM" id="SSF55874">
    <property type="entry name" value="ATPase domain of HSP90 chaperone/DNA topoisomerase II/histidine kinase"/>
    <property type="match status" value="1"/>
</dbReference>
<evidence type="ECO:0000313" key="11">
    <source>
        <dbReference type="Proteomes" id="UP000289856"/>
    </source>
</evidence>